<evidence type="ECO:0000256" key="1">
    <source>
        <dbReference type="ARBA" id="ARBA00009981"/>
    </source>
</evidence>
<evidence type="ECO:0000313" key="3">
    <source>
        <dbReference type="EMBL" id="SNT73606.1"/>
    </source>
</evidence>
<dbReference type="OrthoDB" id="165038at2"/>
<sequence length="99" mass="11325">MRIFTADAAKRNFGAMLKAAKDEIVLIRRHGRPLCVVMPYQAFQVYAKIVQAHKRHRIAVTLDSALAKYAAGDDEAGYEILLEANSLMHRLLSDRDRWR</sequence>
<accession>A0A239PUK0</accession>
<comment type="similarity">
    <text evidence="1 2">Belongs to the phD/YefM antitoxin family.</text>
</comment>
<protein>
    <recommendedName>
        <fullName evidence="2">Antitoxin</fullName>
    </recommendedName>
</protein>
<evidence type="ECO:0000256" key="2">
    <source>
        <dbReference type="RuleBase" id="RU362080"/>
    </source>
</evidence>
<keyword evidence="4" id="KW-1185">Reference proteome</keyword>
<dbReference type="NCBIfam" id="TIGR01552">
    <property type="entry name" value="phd_fam"/>
    <property type="match status" value="1"/>
</dbReference>
<reference evidence="3 4" key="1">
    <citation type="submission" date="2017-07" db="EMBL/GenBank/DDBJ databases">
        <authorList>
            <person name="Sun Z.S."/>
            <person name="Albrecht U."/>
            <person name="Echele G."/>
            <person name="Lee C.C."/>
        </authorList>
    </citation>
    <scope>NUCLEOTIDE SEQUENCE [LARGE SCALE GENOMIC DNA]</scope>
    <source>
        <strain evidence="3 4">CGMCC 1.12710</strain>
    </source>
</reference>
<dbReference type="InterPro" id="IPR036165">
    <property type="entry name" value="YefM-like_sf"/>
</dbReference>
<proteinExistence type="inferred from homology"/>
<dbReference type="EMBL" id="FZQA01000003">
    <property type="protein sequence ID" value="SNT73606.1"/>
    <property type="molecule type" value="Genomic_DNA"/>
</dbReference>
<comment type="function">
    <text evidence="2">Antitoxin component of a type II toxin-antitoxin (TA) system.</text>
</comment>
<name>A0A239PUK0_9PROT</name>
<dbReference type="SUPFAM" id="SSF143120">
    <property type="entry name" value="YefM-like"/>
    <property type="match status" value="1"/>
</dbReference>
<dbReference type="InterPro" id="IPR006442">
    <property type="entry name" value="Antitoxin_Phd/YefM"/>
</dbReference>
<organism evidence="3 4">
    <name type="scientific">Amphiplicatus metriothermophilus</name>
    <dbReference type="NCBI Taxonomy" id="1519374"/>
    <lineage>
        <taxon>Bacteria</taxon>
        <taxon>Pseudomonadati</taxon>
        <taxon>Pseudomonadota</taxon>
        <taxon>Alphaproteobacteria</taxon>
        <taxon>Parvularculales</taxon>
        <taxon>Parvularculaceae</taxon>
        <taxon>Amphiplicatus</taxon>
    </lineage>
</organism>
<dbReference type="AlphaFoldDB" id="A0A239PUK0"/>
<gene>
    <name evidence="3" type="ORF">SAMN06297382_1900</name>
</gene>
<dbReference type="RefSeq" id="WP_089412354.1">
    <property type="nucleotide sequence ID" value="NZ_FZQA01000003.1"/>
</dbReference>
<dbReference type="Pfam" id="PF02604">
    <property type="entry name" value="PhdYeFM_antitox"/>
    <property type="match status" value="1"/>
</dbReference>
<dbReference type="Gene3D" id="3.40.1620.10">
    <property type="entry name" value="YefM-like domain"/>
    <property type="match status" value="1"/>
</dbReference>
<dbReference type="Proteomes" id="UP000198346">
    <property type="component" value="Unassembled WGS sequence"/>
</dbReference>
<evidence type="ECO:0000313" key="4">
    <source>
        <dbReference type="Proteomes" id="UP000198346"/>
    </source>
</evidence>